<dbReference type="PANTHER" id="PTHR11709">
    <property type="entry name" value="MULTI-COPPER OXIDASE"/>
    <property type="match status" value="1"/>
</dbReference>
<gene>
    <name evidence="9" type="ORF">CINCED_3A002008</name>
</gene>
<dbReference type="Pfam" id="PF00394">
    <property type="entry name" value="Cu-oxidase"/>
    <property type="match status" value="1"/>
</dbReference>
<dbReference type="GO" id="GO:0005507">
    <property type="term" value="F:copper ion binding"/>
    <property type="evidence" value="ECO:0007669"/>
    <property type="project" value="InterPro"/>
</dbReference>
<feature type="domain" description="Plastocyanin-like" evidence="6">
    <location>
        <begin position="225"/>
        <end position="333"/>
    </location>
</feature>
<dbReference type="Gene3D" id="2.60.40.420">
    <property type="entry name" value="Cupredoxins - blue copper proteins"/>
    <property type="match status" value="3"/>
</dbReference>
<feature type="domain" description="Plastocyanin-like" evidence="8">
    <location>
        <begin position="84"/>
        <end position="196"/>
    </location>
</feature>
<evidence type="ECO:0000259" key="7">
    <source>
        <dbReference type="Pfam" id="PF07731"/>
    </source>
</evidence>
<keyword evidence="5" id="KW-0472">Membrane</keyword>
<dbReference type="EMBL" id="CABPRJ010000958">
    <property type="protein sequence ID" value="VVC32695.1"/>
    <property type="molecule type" value="Genomic_DNA"/>
</dbReference>
<dbReference type="AlphaFoldDB" id="A0A5E4MTH1"/>
<dbReference type="InterPro" id="IPR011706">
    <property type="entry name" value="Cu-oxidase_C"/>
</dbReference>
<comment type="similarity">
    <text evidence="1">Belongs to the multicopper oxidase family.</text>
</comment>
<dbReference type="Proteomes" id="UP000325440">
    <property type="component" value="Unassembled WGS sequence"/>
</dbReference>
<dbReference type="Pfam" id="PF07732">
    <property type="entry name" value="Cu-oxidase_3"/>
    <property type="match status" value="1"/>
</dbReference>
<sequence>MTENNILCACMFRLSILIGLLSVVVTIIYYTPMPDLEASKVNCDRECHELDWPLICRFRIVLESQQIQNNCQKCSDNQTECQVDNMYCDRYSEKVITANRQVPGPSIRVCENDIMVIDVVNRIPGHSVSVHWRGQWQKETPVMDGSPMVTQCPILPHTTFQYKFRAAQPGTHWWQILSGDELSDRVFGAFIVKQSKRREPHVTIYDHDDIPHVLLVEYVTSQNGSNEMRVNGNAPSNTTITVKNNGRYRFRTINTGGLSQCPIEIKAQEHFLTAIAIDGHAIEPVQVEAVQVEPGETLDFVLTASKNRGIFNMTVSSGGHCEDSNLTHTLHIQYNSTLNDIILEMKNPKLSVDSVVNHYVSKASLSGLPWELSANKLKNTIYLGFSSIKYQLGEGSWSMPNFNNMSMVLPSAPLLLQQPQDVVECNSENVPFKCRSGFTSCECTHIIDLPLGSATELVVFDTEHTLFRADRSHSFHLHGHSFHVVGEKRKAFVKSAEHAKKLDNEGRLLRRNFEGAALKNTVVVPAAGVSAVRFVADNPGYWLFRSESTSEWSSGLSLIFRVANPTGSFPKVPEDFPKCGNFIGPEFFLT</sequence>
<feature type="transmembrane region" description="Helical" evidence="5">
    <location>
        <begin position="12"/>
        <end position="30"/>
    </location>
</feature>
<dbReference type="PROSITE" id="PS00079">
    <property type="entry name" value="MULTICOPPER_OXIDASE1"/>
    <property type="match status" value="1"/>
</dbReference>
<keyword evidence="10" id="KW-1185">Reference proteome</keyword>
<dbReference type="InterPro" id="IPR011707">
    <property type="entry name" value="Cu-oxidase-like_N"/>
</dbReference>
<keyword evidence="5" id="KW-0812">Transmembrane</keyword>
<proteinExistence type="inferred from homology"/>
<reference evidence="9 10" key="1">
    <citation type="submission" date="2019-08" db="EMBL/GenBank/DDBJ databases">
        <authorList>
            <person name="Alioto T."/>
            <person name="Alioto T."/>
            <person name="Gomez Garrido J."/>
        </authorList>
    </citation>
    <scope>NUCLEOTIDE SEQUENCE [LARGE SCALE GENOMIC DNA]</scope>
</reference>
<evidence type="ECO:0000256" key="5">
    <source>
        <dbReference type="SAM" id="Phobius"/>
    </source>
</evidence>
<dbReference type="InterPro" id="IPR045087">
    <property type="entry name" value="Cu-oxidase_fam"/>
</dbReference>
<accession>A0A5E4MTH1</accession>
<dbReference type="InterPro" id="IPR008972">
    <property type="entry name" value="Cupredoxin"/>
</dbReference>
<keyword evidence="3" id="KW-0560">Oxidoreductase</keyword>
<evidence type="ECO:0000256" key="2">
    <source>
        <dbReference type="ARBA" id="ARBA00022723"/>
    </source>
</evidence>
<dbReference type="Pfam" id="PF07731">
    <property type="entry name" value="Cu-oxidase_2"/>
    <property type="match status" value="1"/>
</dbReference>
<dbReference type="CDD" id="cd13905">
    <property type="entry name" value="CuRO_3_tcLLC2_insect_like"/>
    <property type="match status" value="1"/>
</dbReference>
<dbReference type="SUPFAM" id="SSF49503">
    <property type="entry name" value="Cupredoxins"/>
    <property type="match status" value="3"/>
</dbReference>
<keyword evidence="4" id="KW-0186">Copper</keyword>
<evidence type="ECO:0000313" key="9">
    <source>
        <dbReference type="EMBL" id="VVC32695.1"/>
    </source>
</evidence>
<keyword evidence="5" id="KW-1133">Transmembrane helix</keyword>
<keyword evidence="2" id="KW-0479">Metal-binding</keyword>
<evidence type="ECO:0000313" key="10">
    <source>
        <dbReference type="Proteomes" id="UP000325440"/>
    </source>
</evidence>
<dbReference type="GO" id="GO:0006826">
    <property type="term" value="P:iron ion transport"/>
    <property type="evidence" value="ECO:0007669"/>
    <property type="project" value="TreeGrafter"/>
</dbReference>
<evidence type="ECO:0000259" key="6">
    <source>
        <dbReference type="Pfam" id="PF00394"/>
    </source>
</evidence>
<dbReference type="GO" id="GO:0016491">
    <property type="term" value="F:oxidoreductase activity"/>
    <property type="evidence" value="ECO:0007669"/>
    <property type="project" value="UniProtKB-KW"/>
</dbReference>
<evidence type="ECO:0000256" key="3">
    <source>
        <dbReference type="ARBA" id="ARBA00023002"/>
    </source>
</evidence>
<dbReference type="GO" id="GO:0005886">
    <property type="term" value="C:plasma membrane"/>
    <property type="evidence" value="ECO:0007669"/>
    <property type="project" value="TreeGrafter"/>
</dbReference>
<dbReference type="CDD" id="cd13858">
    <property type="entry name" value="CuRO_1_tcLCC2_insect_like"/>
    <property type="match status" value="1"/>
</dbReference>
<feature type="domain" description="Plastocyanin-like" evidence="7">
    <location>
        <begin position="433"/>
        <end position="564"/>
    </location>
</feature>
<organism evidence="9 10">
    <name type="scientific">Cinara cedri</name>
    <dbReference type="NCBI Taxonomy" id="506608"/>
    <lineage>
        <taxon>Eukaryota</taxon>
        <taxon>Metazoa</taxon>
        <taxon>Ecdysozoa</taxon>
        <taxon>Arthropoda</taxon>
        <taxon>Hexapoda</taxon>
        <taxon>Insecta</taxon>
        <taxon>Pterygota</taxon>
        <taxon>Neoptera</taxon>
        <taxon>Paraneoptera</taxon>
        <taxon>Hemiptera</taxon>
        <taxon>Sternorrhyncha</taxon>
        <taxon>Aphidomorpha</taxon>
        <taxon>Aphidoidea</taxon>
        <taxon>Aphididae</taxon>
        <taxon>Lachninae</taxon>
        <taxon>Cinara</taxon>
    </lineage>
</organism>
<name>A0A5E4MTH1_9HEMI</name>
<dbReference type="OrthoDB" id="2121828at2759"/>
<evidence type="ECO:0000256" key="1">
    <source>
        <dbReference type="ARBA" id="ARBA00010609"/>
    </source>
</evidence>
<dbReference type="PANTHER" id="PTHR11709:SF394">
    <property type="entry name" value="FI03373P-RELATED"/>
    <property type="match status" value="1"/>
</dbReference>
<dbReference type="InterPro" id="IPR033138">
    <property type="entry name" value="Cu_oxidase_CS"/>
</dbReference>
<dbReference type="InterPro" id="IPR001117">
    <property type="entry name" value="Cu-oxidase_2nd"/>
</dbReference>
<evidence type="ECO:0000256" key="4">
    <source>
        <dbReference type="ARBA" id="ARBA00023008"/>
    </source>
</evidence>
<evidence type="ECO:0000259" key="8">
    <source>
        <dbReference type="Pfam" id="PF07732"/>
    </source>
</evidence>
<protein>
    <submittedName>
        <fullName evidence="9">Uncharacterized protein</fullName>
    </submittedName>
</protein>